<dbReference type="EMBL" id="CP089984">
    <property type="protein sequence ID" value="WXB17476.1"/>
    <property type="molecule type" value="Genomic_DNA"/>
</dbReference>
<sequence>MDRASRRAPRLLGVLAVALLLLAACSDDKTSLAPNPDAGNPRPDAGRPSSTLERPTDLPRPPTAGLPPELLPPDFGKK</sequence>
<accession>A0ABZ2M5H9</accession>
<proteinExistence type="predicted"/>
<keyword evidence="2" id="KW-0732">Signal</keyword>
<reference evidence="3 4" key="1">
    <citation type="submission" date="2021-12" db="EMBL/GenBank/DDBJ databases">
        <title>Discovery of the Pendulisporaceae a myxobacterial family with distinct sporulation behavior and unique specialized metabolism.</title>
        <authorList>
            <person name="Garcia R."/>
            <person name="Popoff A."/>
            <person name="Bader C.D."/>
            <person name="Loehr J."/>
            <person name="Walesch S."/>
            <person name="Walt C."/>
            <person name="Boldt J."/>
            <person name="Bunk B."/>
            <person name="Haeckl F.J.F.P.J."/>
            <person name="Gunesch A.P."/>
            <person name="Birkelbach J."/>
            <person name="Nuebel U."/>
            <person name="Pietschmann T."/>
            <person name="Bach T."/>
            <person name="Mueller R."/>
        </authorList>
    </citation>
    <scope>NUCLEOTIDE SEQUENCE [LARGE SCALE GENOMIC DNA]</scope>
    <source>
        <strain evidence="3 4">MSr11954</strain>
    </source>
</reference>
<feature type="chain" id="PRO_5046567549" description="Lipoprotein" evidence="2">
    <location>
        <begin position="24"/>
        <end position="78"/>
    </location>
</feature>
<evidence type="ECO:0000256" key="2">
    <source>
        <dbReference type="SAM" id="SignalP"/>
    </source>
</evidence>
<feature type="region of interest" description="Disordered" evidence="1">
    <location>
        <begin position="29"/>
        <end position="78"/>
    </location>
</feature>
<protein>
    <recommendedName>
        <fullName evidence="5">Lipoprotein</fullName>
    </recommendedName>
</protein>
<name>A0ABZ2M5H9_9BACT</name>
<feature type="signal peptide" evidence="2">
    <location>
        <begin position="1"/>
        <end position="23"/>
    </location>
</feature>
<evidence type="ECO:0000313" key="4">
    <source>
        <dbReference type="Proteomes" id="UP001370348"/>
    </source>
</evidence>
<dbReference type="RefSeq" id="WP_394827110.1">
    <property type="nucleotide sequence ID" value="NZ_CP089984.1"/>
</dbReference>
<evidence type="ECO:0008006" key="5">
    <source>
        <dbReference type="Google" id="ProtNLM"/>
    </source>
</evidence>
<keyword evidence="4" id="KW-1185">Reference proteome</keyword>
<feature type="compositionally biased region" description="Pro residues" evidence="1">
    <location>
        <begin position="58"/>
        <end position="71"/>
    </location>
</feature>
<dbReference type="PROSITE" id="PS51257">
    <property type="entry name" value="PROKAR_LIPOPROTEIN"/>
    <property type="match status" value="1"/>
</dbReference>
<organism evidence="3 4">
    <name type="scientific">Pendulispora albinea</name>
    <dbReference type="NCBI Taxonomy" id="2741071"/>
    <lineage>
        <taxon>Bacteria</taxon>
        <taxon>Pseudomonadati</taxon>
        <taxon>Myxococcota</taxon>
        <taxon>Myxococcia</taxon>
        <taxon>Myxococcales</taxon>
        <taxon>Sorangiineae</taxon>
        <taxon>Pendulisporaceae</taxon>
        <taxon>Pendulispora</taxon>
    </lineage>
</organism>
<dbReference type="Proteomes" id="UP001370348">
    <property type="component" value="Chromosome"/>
</dbReference>
<evidence type="ECO:0000256" key="1">
    <source>
        <dbReference type="SAM" id="MobiDB-lite"/>
    </source>
</evidence>
<gene>
    <name evidence="3" type="ORF">LZC94_09380</name>
</gene>
<evidence type="ECO:0000313" key="3">
    <source>
        <dbReference type="EMBL" id="WXB17476.1"/>
    </source>
</evidence>